<evidence type="ECO:0000256" key="7">
    <source>
        <dbReference type="ARBA" id="ARBA00022884"/>
    </source>
</evidence>
<keyword evidence="6 8" id="KW-0269">Exonuclease</keyword>
<dbReference type="Pfam" id="PF08206">
    <property type="entry name" value="OB_RNB"/>
    <property type="match status" value="1"/>
</dbReference>
<dbReference type="PROSITE" id="PS01175">
    <property type="entry name" value="RIBONUCLEASE_II"/>
    <property type="match status" value="1"/>
</dbReference>
<dbReference type="RefSeq" id="WP_144399441.1">
    <property type="nucleotide sequence ID" value="NZ_FUXI01000003.1"/>
</dbReference>
<comment type="subcellular location">
    <subcellularLocation>
        <location evidence="2 8">Cytoplasm</location>
    </subcellularLocation>
</comment>
<accession>A0A1T4KNP4</accession>
<dbReference type="InterPro" id="IPR040476">
    <property type="entry name" value="CSD2"/>
</dbReference>
<comment type="catalytic activity">
    <reaction evidence="1 8">
        <text>Exonucleolytic cleavage in the 3'- to 5'-direction to yield nucleoside 5'-phosphates.</text>
        <dbReference type="EC" id="3.1.13.1"/>
    </reaction>
</comment>
<feature type="domain" description="S1 motif" evidence="10">
    <location>
        <begin position="633"/>
        <end position="713"/>
    </location>
</feature>
<dbReference type="Pfam" id="PF00575">
    <property type="entry name" value="S1"/>
    <property type="match status" value="1"/>
</dbReference>
<dbReference type="PANTHER" id="PTHR23355:SF9">
    <property type="entry name" value="DIS3-LIKE EXONUCLEASE 2"/>
    <property type="match status" value="1"/>
</dbReference>
<dbReference type="NCBIfam" id="TIGR00358">
    <property type="entry name" value="3_prime_RNase"/>
    <property type="match status" value="1"/>
</dbReference>
<keyword evidence="12" id="KW-1185">Reference proteome</keyword>
<dbReference type="EC" id="3.1.13.1" evidence="8"/>
<dbReference type="STRING" id="263852.SAMN02745116_00307"/>
<evidence type="ECO:0000256" key="8">
    <source>
        <dbReference type="HAMAP-Rule" id="MF_01895"/>
    </source>
</evidence>
<name>A0A1T4KNP4_9ENTE</name>
<dbReference type="GO" id="GO:0008859">
    <property type="term" value="F:exoribonuclease II activity"/>
    <property type="evidence" value="ECO:0007669"/>
    <property type="project" value="UniProtKB-UniRule"/>
</dbReference>
<proteinExistence type="inferred from homology"/>
<feature type="region of interest" description="Disordered" evidence="9">
    <location>
        <begin position="760"/>
        <end position="785"/>
    </location>
</feature>
<dbReference type="Pfam" id="PF17876">
    <property type="entry name" value="CSD2"/>
    <property type="match status" value="1"/>
</dbReference>
<dbReference type="GO" id="GO:0006402">
    <property type="term" value="P:mRNA catabolic process"/>
    <property type="evidence" value="ECO:0007669"/>
    <property type="project" value="TreeGrafter"/>
</dbReference>
<evidence type="ECO:0000313" key="11">
    <source>
        <dbReference type="EMBL" id="SJZ44004.1"/>
    </source>
</evidence>
<dbReference type="SMART" id="SM00955">
    <property type="entry name" value="RNB"/>
    <property type="match status" value="1"/>
</dbReference>
<dbReference type="CDD" id="cd04471">
    <property type="entry name" value="S1_RNase_R"/>
    <property type="match status" value="1"/>
</dbReference>
<dbReference type="GO" id="GO:0003723">
    <property type="term" value="F:RNA binding"/>
    <property type="evidence" value="ECO:0007669"/>
    <property type="project" value="UniProtKB-UniRule"/>
</dbReference>
<evidence type="ECO:0000256" key="4">
    <source>
        <dbReference type="ARBA" id="ARBA00022722"/>
    </source>
</evidence>
<dbReference type="Gene3D" id="2.40.50.140">
    <property type="entry name" value="Nucleic acid-binding proteins"/>
    <property type="match status" value="2"/>
</dbReference>
<evidence type="ECO:0000256" key="6">
    <source>
        <dbReference type="ARBA" id="ARBA00022839"/>
    </source>
</evidence>
<evidence type="ECO:0000313" key="12">
    <source>
        <dbReference type="Proteomes" id="UP000190328"/>
    </source>
</evidence>
<evidence type="ECO:0000256" key="2">
    <source>
        <dbReference type="ARBA" id="ARBA00004496"/>
    </source>
</evidence>
<reference evidence="11 12" key="1">
    <citation type="submission" date="2017-02" db="EMBL/GenBank/DDBJ databases">
        <authorList>
            <person name="Peterson S.W."/>
        </authorList>
    </citation>
    <scope>NUCLEOTIDE SEQUENCE [LARGE SCALE GENOMIC DNA]</scope>
    <source>
        <strain evidence="11 12">ATCC BAA-1030</strain>
    </source>
</reference>
<evidence type="ECO:0000256" key="9">
    <source>
        <dbReference type="SAM" id="MobiDB-lite"/>
    </source>
</evidence>
<dbReference type="InterPro" id="IPR022966">
    <property type="entry name" value="RNase_II/R_CS"/>
</dbReference>
<keyword evidence="3 8" id="KW-0963">Cytoplasm</keyword>
<dbReference type="Proteomes" id="UP000190328">
    <property type="component" value="Unassembled WGS sequence"/>
</dbReference>
<evidence type="ECO:0000256" key="5">
    <source>
        <dbReference type="ARBA" id="ARBA00022801"/>
    </source>
</evidence>
<evidence type="ECO:0000259" key="10">
    <source>
        <dbReference type="PROSITE" id="PS50126"/>
    </source>
</evidence>
<dbReference type="HAMAP" id="MF_01895">
    <property type="entry name" value="RNase_R"/>
    <property type="match status" value="1"/>
</dbReference>
<dbReference type="InterPro" id="IPR050180">
    <property type="entry name" value="RNR_Ribonuclease"/>
</dbReference>
<dbReference type="InterPro" id="IPR004476">
    <property type="entry name" value="RNase_II/RNase_R"/>
</dbReference>
<feature type="compositionally biased region" description="Basic residues" evidence="9">
    <location>
        <begin position="760"/>
        <end position="770"/>
    </location>
</feature>
<sequence length="785" mass="89721">MIRKKIKEYLEQVNKRLSMEELAQALQLNKASDFKELVQTVAQMEREGVVLFNKKGKIYLPQPTVTVEGVFRANERGFGFVTIDPEEPDVFIAGGETNFALDGDVVEIDITKPGDPFSDRGAEGRVVAIKHRALTQMVGAFHAYTDEEVRETDLYGYIEPKDKKLSKYTCYVAAEGIRAVEGEVVIVEITHYPEKAYSTALEGIVKKVIGHIDDPGIDILEIIHSHGIAIEFDEETMKMANEIPDEIAESDLKDRRDLRSQTIVTIDGADAKDLDDAVTVWKKENGNYHLGVHIADVSYYVTENSAIDLSASDRGTSVYLTDRVIPMIPHRLSNGICSLNPKVPRLTMSCEMEINAQGEVVNYEIFPSVIQTSERMTYEAVNKIIDEKDEEECAKYASLVPMFEEMAHLHHILEEMRQQRGAINFDDHEAKILVDENGKAQDILLRSRATGERLIESFMLIANETVARHFAENHLPFIYRVHEHPKAEKLERFFDFASVFGVAIHGTVDHLEQIELQKVLQAVADKPEEAVINTMLLRSLQQARYSEYNYGHYGLAAEFYTHFTSPIRRYPDLLVHRLIRSYNETTEKKRQDKWSALLPEIATHSSQMERRAVECEREVDAMKKAEYMQAHIGEEFEGIISNVAKFGFFVELPNTIEGMIHISALKDDYFNFIEKHLALVGERTGRVFKIGQKIVVRVVKADVATREIDFEFVSSEEVSPVEYQNKTQVRREGKKRKLKEKTKKENAQFKAFHKKSKKFGKNFQKKKGKKNQPFYKKVAKKGKKK</sequence>
<dbReference type="AlphaFoldDB" id="A0A1T4KNP4"/>
<dbReference type="InterPro" id="IPR003029">
    <property type="entry name" value="S1_domain"/>
</dbReference>
<evidence type="ECO:0000256" key="3">
    <source>
        <dbReference type="ARBA" id="ARBA00022490"/>
    </source>
</evidence>
<dbReference type="InterPro" id="IPR012340">
    <property type="entry name" value="NA-bd_OB-fold"/>
</dbReference>
<dbReference type="InterPro" id="IPR013223">
    <property type="entry name" value="RNase_B_OB_dom"/>
</dbReference>
<keyword evidence="5 8" id="KW-0378">Hydrolase</keyword>
<dbReference type="NCBIfam" id="TIGR02063">
    <property type="entry name" value="RNase_R"/>
    <property type="match status" value="1"/>
</dbReference>
<protein>
    <recommendedName>
        <fullName evidence="8">Ribonuclease R</fullName>
        <shortName evidence="8">RNase R</shortName>
        <ecNumber evidence="8">3.1.13.1</ecNumber>
    </recommendedName>
</protein>
<dbReference type="InterPro" id="IPR011805">
    <property type="entry name" value="RNase_R"/>
</dbReference>
<dbReference type="Pfam" id="PF00773">
    <property type="entry name" value="RNB"/>
    <property type="match status" value="1"/>
</dbReference>
<keyword evidence="7 8" id="KW-0694">RNA-binding</keyword>
<gene>
    <name evidence="8" type="primary">rnr</name>
    <name evidence="11" type="ORF">SAMN02745116_00307</name>
</gene>
<evidence type="ECO:0000256" key="1">
    <source>
        <dbReference type="ARBA" id="ARBA00001849"/>
    </source>
</evidence>
<dbReference type="SUPFAM" id="SSF50249">
    <property type="entry name" value="Nucleic acid-binding proteins"/>
    <property type="match status" value="4"/>
</dbReference>
<dbReference type="PANTHER" id="PTHR23355">
    <property type="entry name" value="RIBONUCLEASE"/>
    <property type="match status" value="1"/>
</dbReference>
<dbReference type="InterPro" id="IPR001900">
    <property type="entry name" value="RNase_II/R"/>
</dbReference>
<comment type="similarity">
    <text evidence="8">Belongs to the RNR ribonuclease family. RNase R subfamily.</text>
</comment>
<comment type="function">
    <text evidence="8">3'-5' exoribonuclease that releases 5'-nucleoside monophosphates and is involved in maturation of structured RNAs.</text>
</comment>
<keyword evidence="4 8" id="KW-0540">Nuclease</keyword>
<organism evidence="11 12">
    <name type="scientific">Pilibacter termitis</name>
    <dbReference type="NCBI Taxonomy" id="263852"/>
    <lineage>
        <taxon>Bacteria</taxon>
        <taxon>Bacillati</taxon>
        <taxon>Bacillota</taxon>
        <taxon>Bacilli</taxon>
        <taxon>Lactobacillales</taxon>
        <taxon>Enterococcaceae</taxon>
        <taxon>Pilibacter</taxon>
    </lineage>
</organism>
<dbReference type="OrthoDB" id="9764149at2"/>
<dbReference type="PROSITE" id="PS50126">
    <property type="entry name" value="S1"/>
    <property type="match status" value="1"/>
</dbReference>
<dbReference type="SMART" id="SM00316">
    <property type="entry name" value="S1"/>
    <property type="match status" value="1"/>
</dbReference>
<dbReference type="GO" id="GO:0005829">
    <property type="term" value="C:cytosol"/>
    <property type="evidence" value="ECO:0007669"/>
    <property type="project" value="TreeGrafter"/>
</dbReference>
<dbReference type="EMBL" id="FUXI01000003">
    <property type="protein sequence ID" value="SJZ44004.1"/>
    <property type="molecule type" value="Genomic_DNA"/>
</dbReference>